<name>A0A1Q8ZW90_9HYPH</name>
<feature type="DNA-binding region" description="H-T-H motif" evidence="4">
    <location>
        <begin position="32"/>
        <end position="51"/>
    </location>
</feature>
<evidence type="ECO:0000259" key="5">
    <source>
        <dbReference type="PROSITE" id="PS50977"/>
    </source>
</evidence>
<dbReference type="InterPro" id="IPR036271">
    <property type="entry name" value="Tet_transcr_reg_TetR-rel_C_sf"/>
</dbReference>
<evidence type="ECO:0000256" key="3">
    <source>
        <dbReference type="ARBA" id="ARBA00023163"/>
    </source>
</evidence>
<gene>
    <name evidence="6" type="ORF">BJF95_03655</name>
</gene>
<evidence type="ECO:0000256" key="4">
    <source>
        <dbReference type="PROSITE-ProRule" id="PRU00335"/>
    </source>
</evidence>
<dbReference type="InterPro" id="IPR023772">
    <property type="entry name" value="DNA-bd_HTH_TetR-type_CS"/>
</dbReference>
<dbReference type="InterPro" id="IPR001647">
    <property type="entry name" value="HTH_TetR"/>
</dbReference>
<dbReference type="Gene3D" id="1.10.10.60">
    <property type="entry name" value="Homeodomain-like"/>
    <property type="match status" value="1"/>
</dbReference>
<keyword evidence="1" id="KW-0805">Transcription regulation</keyword>
<sequence length="192" mass="20984">MKVTREQVTENRRRILDAASRLFRAKGFDTVTVAEVMQNAGLTHGGFYRHFSSKDDLIGQTLAHCLTMGSDEPFDLQAYVAHYLSPEHRDNPDNGCPFAAFAAYVQRQGPDARTVMSDGARTLVSRMAGDQDKRVGKGPSIIGSWVAMVGAMILARAVNDPDLSDRILEETRSLVASTLAPPETEETTLTGI</sequence>
<dbReference type="InterPro" id="IPR009057">
    <property type="entry name" value="Homeodomain-like_sf"/>
</dbReference>
<dbReference type="AlphaFoldDB" id="A0A1Q8ZW90"/>
<keyword evidence="2 4" id="KW-0238">DNA-binding</keyword>
<dbReference type="SUPFAM" id="SSF48498">
    <property type="entry name" value="Tetracyclin repressor-like, C-terminal domain"/>
    <property type="match status" value="1"/>
</dbReference>
<dbReference type="PROSITE" id="PS01081">
    <property type="entry name" value="HTH_TETR_1"/>
    <property type="match status" value="1"/>
</dbReference>
<reference evidence="6 7" key="1">
    <citation type="submission" date="2016-09" db="EMBL/GenBank/DDBJ databases">
        <title>Rhizobium oryziradicis sp. nov., isolated from the root of rice.</title>
        <authorList>
            <person name="Zhao J."/>
            <person name="Zhang X."/>
        </authorList>
    </citation>
    <scope>NUCLEOTIDE SEQUENCE [LARGE SCALE GENOMIC DNA]</scope>
    <source>
        <strain evidence="6 7">N19</strain>
    </source>
</reference>
<proteinExistence type="predicted"/>
<dbReference type="RefSeq" id="WP_075637955.1">
    <property type="nucleotide sequence ID" value="NZ_MKIM01000021.1"/>
</dbReference>
<protein>
    <submittedName>
        <fullName evidence="6">Transcriptional regulator</fullName>
    </submittedName>
</protein>
<evidence type="ECO:0000313" key="7">
    <source>
        <dbReference type="Proteomes" id="UP000186894"/>
    </source>
</evidence>
<evidence type="ECO:0000256" key="2">
    <source>
        <dbReference type="ARBA" id="ARBA00023125"/>
    </source>
</evidence>
<organism evidence="6 7">
    <name type="scientific">Rhizobium oryziradicis</name>
    <dbReference type="NCBI Taxonomy" id="1867956"/>
    <lineage>
        <taxon>Bacteria</taxon>
        <taxon>Pseudomonadati</taxon>
        <taxon>Pseudomonadota</taxon>
        <taxon>Alphaproteobacteria</taxon>
        <taxon>Hyphomicrobiales</taxon>
        <taxon>Rhizobiaceae</taxon>
        <taxon>Rhizobium/Agrobacterium group</taxon>
        <taxon>Rhizobium</taxon>
    </lineage>
</organism>
<dbReference type="PRINTS" id="PR00455">
    <property type="entry name" value="HTHTETR"/>
</dbReference>
<accession>A0A1Q8ZW90</accession>
<keyword evidence="7" id="KW-1185">Reference proteome</keyword>
<keyword evidence="3" id="KW-0804">Transcription</keyword>
<dbReference type="Pfam" id="PF00440">
    <property type="entry name" value="TetR_N"/>
    <property type="match status" value="1"/>
</dbReference>
<dbReference type="Proteomes" id="UP000186894">
    <property type="component" value="Unassembled WGS sequence"/>
</dbReference>
<feature type="domain" description="HTH tetR-type" evidence="5">
    <location>
        <begin position="9"/>
        <end position="69"/>
    </location>
</feature>
<dbReference type="Gene3D" id="1.10.357.10">
    <property type="entry name" value="Tetracycline Repressor, domain 2"/>
    <property type="match status" value="1"/>
</dbReference>
<evidence type="ECO:0000313" key="6">
    <source>
        <dbReference type="EMBL" id="OLP46285.1"/>
    </source>
</evidence>
<evidence type="ECO:0000256" key="1">
    <source>
        <dbReference type="ARBA" id="ARBA00023015"/>
    </source>
</evidence>
<dbReference type="PANTHER" id="PTHR47506:SF7">
    <property type="entry name" value="TRANSCRIPTIONAL REGULATORY PROTEIN"/>
    <property type="match status" value="1"/>
</dbReference>
<dbReference type="EMBL" id="MKIM01000021">
    <property type="protein sequence ID" value="OLP46285.1"/>
    <property type="molecule type" value="Genomic_DNA"/>
</dbReference>
<dbReference type="PROSITE" id="PS50977">
    <property type="entry name" value="HTH_TETR_2"/>
    <property type="match status" value="1"/>
</dbReference>
<dbReference type="OrthoDB" id="9798857at2"/>
<dbReference type="PANTHER" id="PTHR47506">
    <property type="entry name" value="TRANSCRIPTIONAL REGULATORY PROTEIN"/>
    <property type="match status" value="1"/>
</dbReference>
<dbReference type="SUPFAM" id="SSF46689">
    <property type="entry name" value="Homeodomain-like"/>
    <property type="match status" value="1"/>
</dbReference>
<dbReference type="STRING" id="1867956.BJF95_03655"/>
<dbReference type="GO" id="GO:0003677">
    <property type="term" value="F:DNA binding"/>
    <property type="evidence" value="ECO:0007669"/>
    <property type="project" value="UniProtKB-UniRule"/>
</dbReference>
<comment type="caution">
    <text evidence="6">The sequence shown here is derived from an EMBL/GenBank/DDBJ whole genome shotgun (WGS) entry which is preliminary data.</text>
</comment>